<reference evidence="1 2" key="1">
    <citation type="journal article" date="2019" name="Commun. Biol.">
        <title>The bagworm genome reveals a unique fibroin gene that provides high tensile strength.</title>
        <authorList>
            <person name="Kono N."/>
            <person name="Nakamura H."/>
            <person name="Ohtoshi R."/>
            <person name="Tomita M."/>
            <person name="Numata K."/>
            <person name="Arakawa K."/>
        </authorList>
    </citation>
    <scope>NUCLEOTIDE SEQUENCE [LARGE SCALE GENOMIC DNA]</scope>
</reference>
<comment type="caution">
    <text evidence="1">The sequence shown here is derived from an EMBL/GenBank/DDBJ whole genome shotgun (WGS) entry which is preliminary data.</text>
</comment>
<dbReference type="Proteomes" id="UP000299102">
    <property type="component" value="Unassembled WGS sequence"/>
</dbReference>
<dbReference type="EMBL" id="BGZK01002168">
    <property type="protein sequence ID" value="GBP91413.1"/>
    <property type="molecule type" value="Genomic_DNA"/>
</dbReference>
<evidence type="ECO:0000313" key="1">
    <source>
        <dbReference type="EMBL" id="GBP91413.1"/>
    </source>
</evidence>
<organism evidence="1 2">
    <name type="scientific">Eumeta variegata</name>
    <name type="common">Bagworm moth</name>
    <name type="synonym">Eumeta japonica</name>
    <dbReference type="NCBI Taxonomy" id="151549"/>
    <lineage>
        <taxon>Eukaryota</taxon>
        <taxon>Metazoa</taxon>
        <taxon>Ecdysozoa</taxon>
        <taxon>Arthropoda</taxon>
        <taxon>Hexapoda</taxon>
        <taxon>Insecta</taxon>
        <taxon>Pterygota</taxon>
        <taxon>Neoptera</taxon>
        <taxon>Endopterygota</taxon>
        <taxon>Lepidoptera</taxon>
        <taxon>Glossata</taxon>
        <taxon>Ditrysia</taxon>
        <taxon>Tineoidea</taxon>
        <taxon>Psychidae</taxon>
        <taxon>Oiketicinae</taxon>
        <taxon>Eumeta</taxon>
    </lineage>
</organism>
<dbReference type="AlphaFoldDB" id="A0A4C1ZX39"/>
<keyword evidence="2" id="KW-1185">Reference proteome</keyword>
<name>A0A4C1ZX39_EUMVA</name>
<accession>A0A4C1ZX39</accession>
<proteinExistence type="predicted"/>
<evidence type="ECO:0000313" key="2">
    <source>
        <dbReference type="Proteomes" id="UP000299102"/>
    </source>
</evidence>
<protein>
    <submittedName>
        <fullName evidence="1">Uncharacterized protein</fullName>
    </submittedName>
</protein>
<sequence>MLHSLSFRNVNANATRRVVLSRLAPRPVLRRRRPLRAAGGSTNGLRPVVGAHDDLLLDVCRVTKVMQEPSGARRATCASLIMIMNAKQPLGAARLTV</sequence>
<gene>
    <name evidence="1" type="ORF">EVAR_64894_1</name>
</gene>